<dbReference type="RefSeq" id="WP_114532815.1">
    <property type="nucleotide sequence ID" value="NZ_JAQDVM010000003.1"/>
</dbReference>
<reference evidence="2 3" key="1">
    <citation type="journal article" date="2018" name="Elife">
        <title>Discovery and characterization of a prevalent human gut bacterial enzyme sufficient for the inactivation of a family of plant toxins.</title>
        <authorList>
            <person name="Koppel N."/>
            <person name="Bisanz J.E."/>
            <person name="Pandelia M.E."/>
            <person name="Turnbaugh P.J."/>
            <person name="Balskus E.P."/>
        </authorList>
    </citation>
    <scope>NUCLEOTIDE SEQUENCE [LARGE SCALE GENOMIC DNA]</scope>
    <source>
        <strain evidence="2 3">W1 BHI 6</strain>
    </source>
</reference>
<dbReference type="Proteomes" id="UP000253970">
    <property type="component" value="Unassembled WGS sequence"/>
</dbReference>
<accession>A0A369MP29</accession>
<keyword evidence="1" id="KW-1133">Transmembrane helix</keyword>
<evidence type="ECO:0000313" key="2">
    <source>
        <dbReference type="EMBL" id="RDB72956.1"/>
    </source>
</evidence>
<keyword evidence="1" id="KW-0812">Transmembrane</keyword>
<proteinExistence type="predicted"/>
<sequence>MIDEYKEALDELRFSPEAKRRMVQRIEVAAVVEPLPRPTRRSRALVIAAAAAVLALAVGCTAYASGMLGRASAPAKETPATTEVVDGIGRPDAHASSDGVTVTAEAVMGDRSNYAIVFSIAKDDGTPFEGIRENQDGTLALRFENLATVTVDDAPSRGTVSYFFDADPHDNAIQFVKASTIDTHGGTSFVGKAVYVKLHDLLAFDEDGEARTLVEGAWKMDFVADCADLSVDLPAGQTFAFDEGTATINAIMISPLSLSVDLTIDFPIEVNVIGFDTPQSKRLQYLPLTVNMKDGTVIDATRKAGGGVEVREQTTVTDKSMAFDKILDLDQVKSVTVGGVEIPMP</sequence>
<comment type="caution">
    <text evidence="2">The sequence shown here is derived from an EMBL/GenBank/DDBJ whole genome shotgun (WGS) entry which is preliminary data.</text>
</comment>
<protein>
    <submittedName>
        <fullName evidence="2">DUF4179 domain-containing protein</fullName>
    </submittedName>
</protein>
<organism evidence="2 3">
    <name type="scientific">Eggerthella lenta</name>
    <name type="common">Eubacterium lentum</name>
    <dbReference type="NCBI Taxonomy" id="84112"/>
    <lineage>
        <taxon>Bacteria</taxon>
        <taxon>Bacillati</taxon>
        <taxon>Actinomycetota</taxon>
        <taxon>Coriobacteriia</taxon>
        <taxon>Eggerthellales</taxon>
        <taxon>Eggerthellaceae</taxon>
        <taxon>Eggerthella</taxon>
    </lineage>
</organism>
<gene>
    <name evidence="2" type="ORF">C1875_02850</name>
</gene>
<name>A0A369MP29_EGGLN</name>
<dbReference type="EMBL" id="PPTU01000002">
    <property type="protein sequence ID" value="RDB72956.1"/>
    <property type="molecule type" value="Genomic_DNA"/>
</dbReference>
<evidence type="ECO:0000256" key="1">
    <source>
        <dbReference type="SAM" id="Phobius"/>
    </source>
</evidence>
<keyword evidence="1" id="KW-0472">Membrane</keyword>
<dbReference type="AlphaFoldDB" id="A0A369MP29"/>
<feature type="transmembrane region" description="Helical" evidence="1">
    <location>
        <begin position="44"/>
        <end position="64"/>
    </location>
</feature>
<evidence type="ECO:0000313" key="3">
    <source>
        <dbReference type="Proteomes" id="UP000253970"/>
    </source>
</evidence>